<feature type="non-terminal residue" evidence="1">
    <location>
        <position position="1"/>
    </location>
</feature>
<name>A0ABU6RWI5_9FABA</name>
<proteinExistence type="predicted"/>
<dbReference type="EMBL" id="JASCZI010032748">
    <property type="protein sequence ID" value="MED6128503.1"/>
    <property type="molecule type" value="Genomic_DNA"/>
</dbReference>
<reference evidence="1 2" key="1">
    <citation type="journal article" date="2023" name="Plants (Basel)">
        <title>Bridging the Gap: Combining Genomics and Transcriptomics Approaches to Understand Stylosanthes scabra, an Orphan Legume from the Brazilian Caatinga.</title>
        <authorList>
            <person name="Ferreira-Neto J.R.C."/>
            <person name="da Silva M.D."/>
            <person name="Binneck E."/>
            <person name="de Melo N.F."/>
            <person name="da Silva R.H."/>
            <person name="de Melo A.L.T.M."/>
            <person name="Pandolfi V."/>
            <person name="Bustamante F.O."/>
            <person name="Brasileiro-Vidal A.C."/>
            <person name="Benko-Iseppon A.M."/>
        </authorList>
    </citation>
    <scope>NUCLEOTIDE SEQUENCE [LARGE SCALE GENOMIC DNA]</scope>
    <source>
        <tissue evidence="1">Leaves</tissue>
    </source>
</reference>
<dbReference type="Proteomes" id="UP001341840">
    <property type="component" value="Unassembled WGS sequence"/>
</dbReference>
<gene>
    <name evidence="1" type="ORF">PIB30_098593</name>
</gene>
<keyword evidence="2" id="KW-1185">Reference proteome</keyword>
<evidence type="ECO:0000313" key="1">
    <source>
        <dbReference type="EMBL" id="MED6128503.1"/>
    </source>
</evidence>
<protein>
    <submittedName>
        <fullName evidence="1">Uncharacterized protein</fullName>
    </submittedName>
</protein>
<sequence>TYVNNKMLKECLESPGEVATNMPDAKHVPCSRRLSDAIATSHRCKDRFMAIRYKAYLIPLDYMPS</sequence>
<accession>A0ABU6RWI5</accession>
<comment type="caution">
    <text evidence="1">The sequence shown here is derived from an EMBL/GenBank/DDBJ whole genome shotgun (WGS) entry which is preliminary data.</text>
</comment>
<evidence type="ECO:0000313" key="2">
    <source>
        <dbReference type="Proteomes" id="UP001341840"/>
    </source>
</evidence>
<organism evidence="1 2">
    <name type="scientific">Stylosanthes scabra</name>
    <dbReference type="NCBI Taxonomy" id="79078"/>
    <lineage>
        <taxon>Eukaryota</taxon>
        <taxon>Viridiplantae</taxon>
        <taxon>Streptophyta</taxon>
        <taxon>Embryophyta</taxon>
        <taxon>Tracheophyta</taxon>
        <taxon>Spermatophyta</taxon>
        <taxon>Magnoliopsida</taxon>
        <taxon>eudicotyledons</taxon>
        <taxon>Gunneridae</taxon>
        <taxon>Pentapetalae</taxon>
        <taxon>rosids</taxon>
        <taxon>fabids</taxon>
        <taxon>Fabales</taxon>
        <taxon>Fabaceae</taxon>
        <taxon>Papilionoideae</taxon>
        <taxon>50 kb inversion clade</taxon>
        <taxon>dalbergioids sensu lato</taxon>
        <taxon>Dalbergieae</taxon>
        <taxon>Pterocarpus clade</taxon>
        <taxon>Stylosanthes</taxon>
    </lineage>
</organism>